<feature type="transmembrane region" description="Helical" evidence="2">
    <location>
        <begin position="132"/>
        <end position="155"/>
    </location>
</feature>
<dbReference type="PANTHER" id="PTHR23128:SF132">
    <property type="entry name" value="SERPENTINE RECEPTOR, CLASS E (EPSILON)-RELATED"/>
    <property type="match status" value="1"/>
</dbReference>
<reference evidence="3" key="1">
    <citation type="submission" date="2023-10" db="EMBL/GenBank/DDBJ databases">
        <title>Genome assembly of Pristionchus species.</title>
        <authorList>
            <person name="Yoshida K."/>
            <person name="Sommer R.J."/>
        </authorList>
    </citation>
    <scope>NUCLEOTIDE SEQUENCE</scope>
    <source>
        <strain evidence="3">RS0144</strain>
    </source>
</reference>
<organism evidence="3 4">
    <name type="scientific">Pristionchus entomophagus</name>
    <dbReference type="NCBI Taxonomy" id="358040"/>
    <lineage>
        <taxon>Eukaryota</taxon>
        <taxon>Metazoa</taxon>
        <taxon>Ecdysozoa</taxon>
        <taxon>Nematoda</taxon>
        <taxon>Chromadorea</taxon>
        <taxon>Rhabditida</taxon>
        <taxon>Rhabditina</taxon>
        <taxon>Diplogasteromorpha</taxon>
        <taxon>Diplogasteroidea</taxon>
        <taxon>Neodiplogasteridae</taxon>
        <taxon>Pristionchus</taxon>
    </lineage>
</organism>
<feature type="non-terminal residue" evidence="3">
    <location>
        <position position="202"/>
    </location>
</feature>
<evidence type="ECO:0008006" key="5">
    <source>
        <dbReference type="Google" id="ProtNLM"/>
    </source>
</evidence>
<comment type="caution">
    <text evidence="3">The sequence shown here is derived from an EMBL/GenBank/DDBJ whole genome shotgun (WGS) entry which is preliminary data.</text>
</comment>
<comment type="similarity">
    <text evidence="1">Belongs to the nematode receptor-like protein sre family.</text>
</comment>
<evidence type="ECO:0000256" key="1">
    <source>
        <dbReference type="ARBA" id="ARBA00006803"/>
    </source>
</evidence>
<accession>A0AAV5TSB5</accession>
<keyword evidence="2" id="KW-0472">Membrane</keyword>
<keyword evidence="2" id="KW-1133">Transmembrane helix</keyword>
<feature type="transmembrane region" description="Helical" evidence="2">
    <location>
        <begin position="82"/>
        <end position="103"/>
    </location>
</feature>
<name>A0AAV5TSB5_9BILA</name>
<keyword evidence="4" id="KW-1185">Reference proteome</keyword>
<evidence type="ECO:0000313" key="4">
    <source>
        <dbReference type="Proteomes" id="UP001432027"/>
    </source>
</evidence>
<feature type="transmembrane region" description="Helical" evidence="2">
    <location>
        <begin position="20"/>
        <end position="42"/>
    </location>
</feature>
<sequence>SDSARTLERVMIAASIMRLYHALTIIFLYCAAVVERICATLFMHNYELKSRIHIGIILSFSVICISFFFALELTYASSAIVIHFYLLLQYSQSFQISFYLYFYNRYRLKHVLKRVDSYSLSLRYQLIENMRAFRFLQTVTAVGVCGITITCLVLYVPQYFLKDKLSSNSRELCGAAFDTMYALAFCIGCMLFFFSQPVWRKD</sequence>
<dbReference type="Proteomes" id="UP001432027">
    <property type="component" value="Unassembled WGS sequence"/>
</dbReference>
<dbReference type="PANTHER" id="PTHR23128">
    <property type="entry name" value="SERPENTINE RECEPTOR, CLASS E (EPSILON)-RELATED"/>
    <property type="match status" value="1"/>
</dbReference>
<feature type="non-terminal residue" evidence="3">
    <location>
        <position position="1"/>
    </location>
</feature>
<evidence type="ECO:0000256" key="2">
    <source>
        <dbReference type="SAM" id="Phobius"/>
    </source>
</evidence>
<dbReference type="InterPro" id="IPR004151">
    <property type="entry name" value="7TM_GPCR_serpentine_rcpt_Sre"/>
</dbReference>
<protein>
    <recommendedName>
        <fullName evidence="5">G protein-coupled receptor</fullName>
    </recommendedName>
</protein>
<dbReference type="GO" id="GO:0016020">
    <property type="term" value="C:membrane"/>
    <property type="evidence" value="ECO:0007669"/>
    <property type="project" value="InterPro"/>
</dbReference>
<feature type="transmembrane region" description="Helical" evidence="2">
    <location>
        <begin position="175"/>
        <end position="194"/>
    </location>
</feature>
<proteinExistence type="inferred from homology"/>
<dbReference type="GO" id="GO:0007606">
    <property type="term" value="P:sensory perception of chemical stimulus"/>
    <property type="evidence" value="ECO:0007669"/>
    <property type="project" value="InterPro"/>
</dbReference>
<keyword evidence="2" id="KW-0812">Transmembrane</keyword>
<evidence type="ECO:0000313" key="3">
    <source>
        <dbReference type="EMBL" id="GMS96918.1"/>
    </source>
</evidence>
<gene>
    <name evidence="3" type="ORF">PENTCL1PPCAC_19093</name>
</gene>
<dbReference type="Pfam" id="PF03125">
    <property type="entry name" value="Sre"/>
    <property type="match status" value="1"/>
</dbReference>
<dbReference type="EMBL" id="BTSX01000004">
    <property type="protein sequence ID" value="GMS96918.1"/>
    <property type="molecule type" value="Genomic_DNA"/>
</dbReference>
<feature type="transmembrane region" description="Helical" evidence="2">
    <location>
        <begin position="54"/>
        <end position="76"/>
    </location>
</feature>
<dbReference type="AlphaFoldDB" id="A0AAV5TSB5"/>